<dbReference type="PANTHER" id="PTHR13018">
    <property type="entry name" value="PROBABLE MEMBRANE PROTEIN DUF221-RELATED"/>
    <property type="match status" value="1"/>
</dbReference>
<feature type="compositionally biased region" description="Basic and acidic residues" evidence="7">
    <location>
        <begin position="912"/>
        <end position="922"/>
    </location>
</feature>
<feature type="compositionally biased region" description="Basic and acidic residues" evidence="7">
    <location>
        <begin position="257"/>
        <end position="268"/>
    </location>
</feature>
<feature type="transmembrane region" description="Helical" evidence="8">
    <location>
        <begin position="593"/>
        <end position="622"/>
    </location>
</feature>
<feature type="transmembrane region" description="Helical" evidence="8">
    <location>
        <begin position="501"/>
        <end position="528"/>
    </location>
</feature>
<feature type="region of interest" description="Disordered" evidence="7">
    <location>
        <begin position="365"/>
        <end position="393"/>
    </location>
</feature>
<keyword evidence="6 8" id="KW-0472">Membrane</keyword>
<keyword evidence="5 8" id="KW-1133">Transmembrane helix</keyword>
<name>A0A8H5MCS2_9AGAR</name>
<dbReference type="Proteomes" id="UP000518752">
    <property type="component" value="Unassembled WGS sequence"/>
</dbReference>
<dbReference type="Pfam" id="PF02714">
    <property type="entry name" value="RSN1_7TM"/>
    <property type="match status" value="1"/>
</dbReference>
<comment type="subcellular location">
    <subcellularLocation>
        <location evidence="1">Membrane</location>
        <topology evidence="1">Multi-pass membrane protein</topology>
    </subcellularLocation>
</comment>
<feature type="transmembrane region" description="Helical" evidence="8">
    <location>
        <begin position="102"/>
        <end position="121"/>
    </location>
</feature>
<keyword evidence="4 8" id="KW-0812">Transmembrane</keyword>
<dbReference type="InterPro" id="IPR032880">
    <property type="entry name" value="CSC1/OSCA1-like_N"/>
</dbReference>
<evidence type="ECO:0000256" key="5">
    <source>
        <dbReference type="ARBA" id="ARBA00022989"/>
    </source>
</evidence>
<comment type="similarity">
    <text evidence="2">Belongs to the CSC1 (TC 1.A.17) family.</text>
</comment>
<protein>
    <recommendedName>
        <fullName evidence="15">DUF221-domain-containing protein</fullName>
    </recommendedName>
</protein>
<feature type="transmembrane region" description="Helical" evidence="8">
    <location>
        <begin position="643"/>
        <end position="663"/>
    </location>
</feature>
<feature type="region of interest" description="Disordered" evidence="7">
    <location>
        <begin position="257"/>
        <end position="277"/>
    </location>
</feature>
<evidence type="ECO:0000313" key="14">
    <source>
        <dbReference type="Proteomes" id="UP000518752"/>
    </source>
</evidence>
<feature type="transmembrane region" description="Helical" evidence="8">
    <location>
        <begin position="455"/>
        <end position="481"/>
    </location>
</feature>
<evidence type="ECO:0000259" key="9">
    <source>
        <dbReference type="Pfam" id="PF02714"/>
    </source>
</evidence>
<dbReference type="AlphaFoldDB" id="A0A8H5MCS2"/>
<feature type="domain" description="CSC1/OSCA1-like N-terminal transmembrane" evidence="11">
    <location>
        <begin position="14"/>
        <end position="166"/>
    </location>
</feature>
<reference evidence="13 14" key="1">
    <citation type="journal article" date="2020" name="ISME J.">
        <title>Uncovering the hidden diversity of litter-decomposition mechanisms in mushroom-forming fungi.</title>
        <authorList>
            <person name="Floudas D."/>
            <person name="Bentzer J."/>
            <person name="Ahren D."/>
            <person name="Johansson T."/>
            <person name="Persson P."/>
            <person name="Tunlid A."/>
        </authorList>
    </citation>
    <scope>NUCLEOTIDE SEQUENCE [LARGE SCALE GENOMIC DNA]</scope>
    <source>
        <strain evidence="13 14">CBS 406.79</strain>
    </source>
</reference>
<evidence type="ECO:0000259" key="12">
    <source>
        <dbReference type="Pfam" id="PF14703"/>
    </source>
</evidence>
<gene>
    <name evidence="13" type="ORF">D9757_006040</name>
</gene>
<accession>A0A8H5MCS2</accession>
<dbReference type="GO" id="GO:0005886">
    <property type="term" value="C:plasma membrane"/>
    <property type="evidence" value="ECO:0007669"/>
    <property type="project" value="TreeGrafter"/>
</dbReference>
<dbReference type="GO" id="GO:0005227">
    <property type="term" value="F:calcium-activated cation channel activity"/>
    <property type="evidence" value="ECO:0007669"/>
    <property type="project" value="InterPro"/>
</dbReference>
<evidence type="ECO:0000256" key="7">
    <source>
        <dbReference type="SAM" id="MobiDB-lite"/>
    </source>
</evidence>
<evidence type="ECO:0000259" key="11">
    <source>
        <dbReference type="Pfam" id="PF13967"/>
    </source>
</evidence>
<evidence type="ECO:0000256" key="3">
    <source>
        <dbReference type="ARBA" id="ARBA00022448"/>
    </source>
</evidence>
<feature type="compositionally biased region" description="Basic and acidic residues" evidence="7">
    <location>
        <begin position="845"/>
        <end position="865"/>
    </location>
</feature>
<evidence type="ECO:0008006" key="15">
    <source>
        <dbReference type="Google" id="ProtNLM"/>
    </source>
</evidence>
<sequence>MTDISSASSASTSSFVAALVFNSAVFGIEIAIFTLVRPYFKAIYEPRTYIPPKSKRIQPLTPGGRKALSLSNIFSWPIAVYKSNHQDIKAANGLDAYFYVRYLRMMVTILLPIWFISWAVLLPVTSVNTQVNGNTKLNRFIFGNVAPDKSDRYAAHIILVWLFTGKMDFLCHLGRNETLALYPSKSSYRPRIPQKYLTHAALYKVFDVLPGGVKDIWINRNFKELPDLYDRRLKACNKLESAENKLLSIAAKRHLKAEKEATKEKDPEAQGTSVAVPENERPTHKLGFLGFFGEKVDSIEWARSEIRVCNELLEAGRAKIPGYNAKAREQSFHPQFEDDSDDDFGGQGGLFGAAGKVGTVVRRRKTKAVRQSTEDGEAREEEEAAEANPSADDPYPVANSAFITFRKQISAHLAGQALIHHEPYRMASKFIEVAPSDIIWDNLSLNPYEMKVRLVISWGITAALIIFWAIPVAFIGTISNIQTVCTTEKWLAWLCTLPKPVIGIISGILPPVLLAVLMMLLPIVLRLLAKFEGIPKRTGLELSLMTRYFIFQVIHSFLIVTLSSGIVASIKELSGNPTSIPSVLASNLPQGSIFFLTYILLQGLSGTAGGFLQIVPLAIYYVKLFLLGSTPRSIWGIKYGTRSVAWGTLYPNTTLLVVIALGYSIIAPIINGLACAAFFAFYMLYKYLFLLQYQQDLSTDTGGLFFPKAIQHLFVGLYVQLVCLAALFFLARDGNNKATAVVEGALTIVLIVFTVFYHIIINNMYDPLKYSLPLTLVEKMYHEREEPSVTSDDPDHEGRDRNELEMVESSTGTRPRGPSVDDDRLKLQHSAHAPSEVEGSAAVDAKTREREGSIKPMPDRPVPRAEEEYGFAHPAASRPQRTVWIPKDKLGLADEEERACWEKGIDVSTKDAEMNEKGKVELTGEGQPPDLVRE</sequence>
<organism evidence="13 14">
    <name type="scientific">Collybiopsis confluens</name>
    <dbReference type="NCBI Taxonomy" id="2823264"/>
    <lineage>
        <taxon>Eukaryota</taxon>
        <taxon>Fungi</taxon>
        <taxon>Dikarya</taxon>
        <taxon>Basidiomycota</taxon>
        <taxon>Agaricomycotina</taxon>
        <taxon>Agaricomycetes</taxon>
        <taxon>Agaricomycetidae</taxon>
        <taxon>Agaricales</taxon>
        <taxon>Marasmiineae</taxon>
        <taxon>Omphalotaceae</taxon>
        <taxon>Collybiopsis</taxon>
    </lineage>
</organism>
<feature type="compositionally biased region" description="Acidic residues" evidence="7">
    <location>
        <begin position="374"/>
        <end position="385"/>
    </location>
</feature>
<keyword evidence="3" id="KW-0813">Transport</keyword>
<dbReference type="Pfam" id="PF14703">
    <property type="entry name" value="PHM7_cyt"/>
    <property type="match status" value="1"/>
</dbReference>
<proteinExistence type="inferred from homology"/>
<evidence type="ECO:0000256" key="6">
    <source>
        <dbReference type="ARBA" id="ARBA00023136"/>
    </source>
</evidence>
<feature type="transmembrane region" description="Helical" evidence="8">
    <location>
        <begin position="15"/>
        <end position="36"/>
    </location>
</feature>
<feature type="transmembrane region" description="Helical" evidence="8">
    <location>
        <begin position="712"/>
        <end position="732"/>
    </location>
</feature>
<keyword evidence="14" id="KW-1185">Reference proteome</keyword>
<feature type="domain" description="CSC1/OSCA1-like cytosolic" evidence="12">
    <location>
        <begin position="192"/>
        <end position="324"/>
    </location>
</feature>
<dbReference type="PANTHER" id="PTHR13018:SF143">
    <property type="entry name" value="CSC1_OSCA1-LIKE 7TM REGION DOMAIN-CONTAINING PROTEIN"/>
    <property type="match status" value="1"/>
</dbReference>
<dbReference type="OrthoDB" id="1076608at2759"/>
<evidence type="ECO:0000256" key="4">
    <source>
        <dbReference type="ARBA" id="ARBA00022692"/>
    </source>
</evidence>
<dbReference type="Pfam" id="PF13967">
    <property type="entry name" value="RSN1_TM"/>
    <property type="match status" value="1"/>
</dbReference>
<dbReference type="Pfam" id="PF12621">
    <property type="entry name" value="PHM7_ext"/>
    <property type="match status" value="1"/>
</dbReference>
<evidence type="ECO:0000256" key="2">
    <source>
        <dbReference type="ARBA" id="ARBA00007779"/>
    </source>
</evidence>
<evidence type="ECO:0000259" key="10">
    <source>
        <dbReference type="Pfam" id="PF12621"/>
    </source>
</evidence>
<dbReference type="InterPro" id="IPR022257">
    <property type="entry name" value="PHM7_ext"/>
</dbReference>
<feature type="region of interest" description="Disordered" evidence="7">
    <location>
        <begin position="912"/>
        <end position="934"/>
    </location>
</feature>
<comment type="caution">
    <text evidence="13">The sequence shown here is derived from an EMBL/GenBank/DDBJ whole genome shotgun (WGS) entry which is preliminary data.</text>
</comment>
<dbReference type="EMBL" id="JAACJN010000020">
    <property type="protein sequence ID" value="KAF5389675.1"/>
    <property type="molecule type" value="Genomic_DNA"/>
</dbReference>
<dbReference type="InterPro" id="IPR027815">
    <property type="entry name" value="CSC1/OSCA1-like_cyt"/>
</dbReference>
<feature type="region of interest" description="Disordered" evidence="7">
    <location>
        <begin position="784"/>
        <end position="865"/>
    </location>
</feature>
<feature type="transmembrane region" description="Helical" evidence="8">
    <location>
        <begin position="669"/>
        <end position="691"/>
    </location>
</feature>
<feature type="transmembrane region" description="Helical" evidence="8">
    <location>
        <begin position="549"/>
        <end position="570"/>
    </location>
</feature>
<evidence type="ECO:0000313" key="13">
    <source>
        <dbReference type="EMBL" id="KAF5389675.1"/>
    </source>
</evidence>
<dbReference type="InterPro" id="IPR045122">
    <property type="entry name" value="Csc1-like"/>
</dbReference>
<dbReference type="InterPro" id="IPR003864">
    <property type="entry name" value="CSC1/OSCA1-like_7TM"/>
</dbReference>
<evidence type="ECO:0000256" key="1">
    <source>
        <dbReference type="ARBA" id="ARBA00004141"/>
    </source>
</evidence>
<feature type="transmembrane region" description="Helical" evidence="8">
    <location>
        <begin position="738"/>
        <end position="760"/>
    </location>
</feature>
<feature type="domain" description="10TM putative phosphate transporter extracellular tail" evidence="10">
    <location>
        <begin position="860"/>
        <end position="930"/>
    </location>
</feature>
<evidence type="ECO:0000256" key="8">
    <source>
        <dbReference type="SAM" id="Phobius"/>
    </source>
</evidence>
<feature type="domain" description="CSC1/OSCA1-like 7TM region" evidence="9">
    <location>
        <begin position="455"/>
        <end position="728"/>
    </location>
</feature>